<feature type="compositionally biased region" description="Pro residues" evidence="1">
    <location>
        <begin position="29"/>
        <end position="50"/>
    </location>
</feature>
<feature type="compositionally biased region" description="Low complexity" evidence="1">
    <location>
        <begin position="10"/>
        <end position="20"/>
    </location>
</feature>
<protein>
    <submittedName>
        <fullName evidence="2">Uncharacterized protein</fullName>
    </submittedName>
</protein>
<dbReference type="EMBL" id="CM009755">
    <property type="protein sequence ID" value="PUZ48504.1"/>
    <property type="molecule type" value="Genomic_DNA"/>
</dbReference>
<sequence length="66" mass="7221">MALHRKRLLRSLLTKTAKTASRNQRLESAPPPPPPPVAPPRPQTAPPPPKVHLALLKASFGVEFIE</sequence>
<dbReference type="Proteomes" id="UP000244336">
    <property type="component" value="Chromosome 7"/>
</dbReference>
<accession>A0A2T7CYW8</accession>
<evidence type="ECO:0000313" key="2">
    <source>
        <dbReference type="EMBL" id="PUZ48504.1"/>
    </source>
</evidence>
<gene>
    <name evidence="2" type="ORF">GQ55_7G249600</name>
</gene>
<dbReference type="Gramene" id="PUZ48504">
    <property type="protein sequence ID" value="PUZ48504"/>
    <property type="gene ID" value="GQ55_7G249600"/>
</dbReference>
<reference evidence="2 3" key="1">
    <citation type="submission" date="2018-04" db="EMBL/GenBank/DDBJ databases">
        <title>WGS assembly of Panicum hallii var. hallii HAL2.</title>
        <authorList>
            <person name="Lovell J."/>
            <person name="Jenkins J."/>
            <person name="Lowry D."/>
            <person name="Mamidi S."/>
            <person name="Sreedasyam A."/>
            <person name="Weng X."/>
            <person name="Barry K."/>
            <person name="Bonette J."/>
            <person name="Campitelli B."/>
            <person name="Daum C."/>
            <person name="Gordon S."/>
            <person name="Gould B."/>
            <person name="Lipzen A."/>
            <person name="MacQueen A."/>
            <person name="Palacio-Mejia J."/>
            <person name="Plott C."/>
            <person name="Shakirov E."/>
            <person name="Shu S."/>
            <person name="Yoshinaga Y."/>
            <person name="Zane M."/>
            <person name="Rokhsar D."/>
            <person name="Grimwood J."/>
            <person name="Schmutz J."/>
            <person name="Juenger T."/>
        </authorList>
    </citation>
    <scope>NUCLEOTIDE SEQUENCE [LARGE SCALE GENOMIC DNA]</scope>
    <source>
        <strain evidence="3">cv. HAL2</strain>
    </source>
</reference>
<proteinExistence type="predicted"/>
<evidence type="ECO:0000256" key="1">
    <source>
        <dbReference type="SAM" id="MobiDB-lite"/>
    </source>
</evidence>
<feature type="region of interest" description="Disordered" evidence="1">
    <location>
        <begin position="1"/>
        <end position="50"/>
    </location>
</feature>
<keyword evidence="3" id="KW-1185">Reference proteome</keyword>
<organism evidence="2 3">
    <name type="scientific">Panicum hallii var. hallii</name>
    <dbReference type="NCBI Taxonomy" id="1504633"/>
    <lineage>
        <taxon>Eukaryota</taxon>
        <taxon>Viridiplantae</taxon>
        <taxon>Streptophyta</taxon>
        <taxon>Embryophyta</taxon>
        <taxon>Tracheophyta</taxon>
        <taxon>Spermatophyta</taxon>
        <taxon>Magnoliopsida</taxon>
        <taxon>Liliopsida</taxon>
        <taxon>Poales</taxon>
        <taxon>Poaceae</taxon>
        <taxon>PACMAD clade</taxon>
        <taxon>Panicoideae</taxon>
        <taxon>Panicodae</taxon>
        <taxon>Paniceae</taxon>
        <taxon>Panicinae</taxon>
        <taxon>Panicum</taxon>
        <taxon>Panicum sect. Panicum</taxon>
    </lineage>
</organism>
<evidence type="ECO:0000313" key="3">
    <source>
        <dbReference type="Proteomes" id="UP000244336"/>
    </source>
</evidence>
<dbReference type="AlphaFoldDB" id="A0A2T7CYW8"/>
<name>A0A2T7CYW8_9POAL</name>